<dbReference type="Proteomes" id="UP000005147">
    <property type="component" value="Unassembled WGS sequence"/>
</dbReference>
<dbReference type="NCBIfam" id="TIGR01918">
    <property type="entry name" value="various_sel_PB"/>
    <property type="match status" value="1"/>
</dbReference>
<dbReference type="AlphaFoldDB" id="K1MS24"/>
<keyword evidence="4" id="KW-1185">Reference proteome</keyword>
<gene>
    <name evidence="3" type="ORF">HMPREF9707_00027</name>
</gene>
<accession>K1MS24</accession>
<organism evidence="3 4">
    <name type="scientific">Falseniella ignava CCUG 37419</name>
    <dbReference type="NCBI Taxonomy" id="883112"/>
    <lineage>
        <taxon>Bacteria</taxon>
        <taxon>Bacillati</taxon>
        <taxon>Bacillota</taxon>
        <taxon>Bacilli</taxon>
        <taxon>Lactobacillales</taxon>
        <taxon>Aerococcaceae</taxon>
        <taxon>Falseniella</taxon>
    </lineage>
</organism>
<dbReference type="HOGENOM" id="CLU_195842_0_0_9"/>
<keyword evidence="2" id="KW-0560">Oxidoreductase</keyword>
<proteinExistence type="predicted"/>
<evidence type="ECO:0000256" key="2">
    <source>
        <dbReference type="ARBA" id="ARBA00023002"/>
    </source>
</evidence>
<comment type="caution">
    <text evidence="3">The sequence shown here is derived from an EMBL/GenBank/DDBJ whole genome shotgun (WGS) entry which is preliminary data.</text>
</comment>
<dbReference type="PATRIC" id="fig|883112.3.peg.28"/>
<keyword evidence="1" id="KW-0712">Selenocysteine</keyword>
<evidence type="ECO:0000313" key="4">
    <source>
        <dbReference type="Proteomes" id="UP000005147"/>
    </source>
</evidence>
<dbReference type="InterPro" id="IPR010187">
    <property type="entry name" value="Various_sel_PB"/>
</dbReference>
<dbReference type="STRING" id="883112.HMPREF9707_00027"/>
<evidence type="ECO:0000313" key="3">
    <source>
        <dbReference type="EMBL" id="EKB58949.1"/>
    </source>
</evidence>
<name>K1MS24_9LACT</name>
<protein>
    <submittedName>
        <fullName evidence="3">Glycine/betaine/sarcosine/D-proline reductase family selenoprotein B</fullName>
    </submittedName>
</protein>
<sequence length="80" mass="8771">MVKEIERYGLPIVHMATITTISESVGANRIVPTVAIPYPVGNPELGTNEDRQVRDELVERAVESLATAVEKPTVFQKASH</sequence>
<reference evidence="3 4" key="1">
    <citation type="submission" date="2012-07" db="EMBL/GenBank/DDBJ databases">
        <title>The Genome Sequence of Facklamia ignava CCUG 37419.</title>
        <authorList>
            <consortium name="The Broad Institute Genome Sequencing Platform"/>
            <person name="Earl A."/>
            <person name="Ward D."/>
            <person name="Feldgarden M."/>
            <person name="Gevers D."/>
            <person name="Huys G."/>
            <person name="Walker B."/>
            <person name="Young S.K."/>
            <person name="Zeng Q."/>
            <person name="Gargeya S."/>
            <person name="Fitzgerald M."/>
            <person name="Haas B."/>
            <person name="Abouelleil A."/>
            <person name="Alvarado L."/>
            <person name="Arachchi H.M."/>
            <person name="Berlin A.M."/>
            <person name="Chapman S.B."/>
            <person name="Goldberg J."/>
            <person name="Griggs A."/>
            <person name="Gujja S."/>
            <person name="Hansen M."/>
            <person name="Howarth C."/>
            <person name="Imamovic A."/>
            <person name="Larimer J."/>
            <person name="McCowen C."/>
            <person name="Montmayeur A."/>
            <person name="Murphy C."/>
            <person name="Neiman D."/>
            <person name="Pearson M."/>
            <person name="Priest M."/>
            <person name="Roberts A."/>
            <person name="Saif S."/>
            <person name="Shea T."/>
            <person name="Sisk P."/>
            <person name="Sykes S."/>
            <person name="Wortman J."/>
            <person name="Nusbaum C."/>
            <person name="Birren B."/>
        </authorList>
    </citation>
    <scope>NUCLEOTIDE SEQUENCE [LARGE SCALE GENOMIC DNA]</scope>
    <source>
        <strain evidence="3 4">CCUG 37419</strain>
    </source>
</reference>
<dbReference type="GO" id="GO:0050485">
    <property type="term" value="F:oxidoreductase activity, acting on X-H and Y-H to form an X-Y bond, with a disulfide as acceptor"/>
    <property type="evidence" value="ECO:0007669"/>
    <property type="project" value="InterPro"/>
</dbReference>
<dbReference type="EMBL" id="AGZE01000001">
    <property type="protein sequence ID" value="EKB58949.1"/>
    <property type="molecule type" value="Genomic_DNA"/>
</dbReference>
<evidence type="ECO:0000256" key="1">
    <source>
        <dbReference type="ARBA" id="ARBA00022933"/>
    </source>
</evidence>